<evidence type="ECO:0000256" key="1">
    <source>
        <dbReference type="ARBA" id="ARBA00010169"/>
    </source>
</evidence>
<accession>A0ABN4TKD8</accession>
<dbReference type="EMBL" id="CP017754">
    <property type="protein sequence ID" value="AOZ07787.1"/>
    <property type="molecule type" value="Genomic_DNA"/>
</dbReference>
<keyword evidence="3" id="KW-1185">Reference proteome</keyword>
<comment type="similarity">
    <text evidence="1">Belongs to the CutA family.</text>
</comment>
<dbReference type="PANTHER" id="PTHR23419">
    <property type="entry name" value="DIVALENT CATION TOLERANCE CUTA-RELATED"/>
    <property type="match status" value="1"/>
</dbReference>
<reference evidence="2 3" key="1">
    <citation type="submission" date="2016-10" db="EMBL/GenBank/DDBJ databases">
        <title>Complete genome sequences of three Cupriavidus strains isolated from various Malaysian environments.</title>
        <authorList>
            <person name="Abdullah A.A.-A."/>
            <person name="Shafie N.A.H."/>
            <person name="Lau N.S."/>
        </authorList>
    </citation>
    <scope>NUCLEOTIDE SEQUENCE [LARGE SCALE GENOMIC DNA]</scope>
    <source>
        <strain evidence="2 3">USMAA1020</strain>
    </source>
</reference>
<proteinExistence type="inferred from homology"/>
<dbReference type="Proteomes" id="UP000177515">
    <property type="component" value="Chromosome 1"/>
</dbReference>
<dbReference type="SUPFAM" id="SSF54913">
    <property type="entry name" value="GlnB-like"/>
    <property type="match status" value="1"/>
</dbReference>
<dbReference type="InterPro" id="IPR004323">
    <property type="entry name" value="Ion_tolerance_CutA"/>
</dbReference>
<gene>
    <name evidence="2" type="ORF">BKK80_19580</name>
</gene>
<evidence type="ECO:0000313" key="2">
    <source>
        <dbReference type="EMBL" id="AOZ07787.1"/>
    </source>
</evidence>
<dbReference type="InterPro" id="IPR011322">
    <property type="entry name" value="N-reg_PII-like_a/b"/>
</dbReference>
<evidence type="ECO:0000313" key="3">
    <source>
        <dbReference type="Proteomes" id="UP000177515"/>
    </source>
</evidence>
<dbReference type="RefSeq" id="WP_071037799.1">
    <property type="nucleotide sequence ID" value="NZ_CP017754.1"/>
</dbReference>
<protein>
    <submittedName>
        <fullName evidence="2">Divalent-cation tolerance protein CutA</fullName>
    </submittedName>
</protein>
<name>A0ABN4TKD8_9BURK</name>
<dbReference type="PANTHER" id="PTHR23419:SF8">
    <property type="entry name" value="FI09726P"/>
    <property type="match status" value="1"/>
</dbReference>
<organism evidence="2 3">
    <name type="scientific">Cupriavidus malaysiensis</name>
    <dbReference type="NCBI Taxonomy" id="367825"/>
    <lineage>
        <taxon>Bacteria</taxon>
        <taxon>Pseudomonadati</taxon>
        <taxon>Pseudomonadota</taxon>
        <taxon>Betaproteobacteria</taxon>
        <taxon>Burkholderiales</taxon>
        <taxon>Burkholderiaceae</taxon>
        <taxon>Cupriavidus</taxon>
    </lineage>
</organism>
<dbReference type="Gene3D" id="3.30.70.120">
    <property type="match status" value="1"/>
</dbReference>
<sequence>MEPVEAIWMVMTTLPDEAGARHMAHVLLEAGLAACVNRLAPCESEYRWQGAIEQATEWPLLIKTTAARYPALEAAIRAAHPYEVPEIVAWPLAAGHAPYLAWVSAETTPGGR</sequence>
<dbReference type="Pfam" id="PF03091">
    <property type="entry name" value="CutA1"/>
    <property type="match status" value="1"/>
</dbReference>
<dbReference type="InterPro" id="IPR015867">
    <property type="entry name" value="N-reg_PII/ATP_PRibTrfase_C"/>
</dbReference>